<dbReference type="PANTHER" id="PTHR11458">
    <property type="entry name" value="DELTA-AMINOLEVULINIC ACID DEHYDRATASE"/>
    <property type="match status" value="1"/>
</dbReference>
<keyword evidence="6" id="KW-0350">Heme biosynthesis</keyword>
<dbReference type="SUPFAM" id="SSF51569">
    <property type="entry name" value="Aldolase"/>
    <property type="match status" value="1"/>
</dbReference>
<dbReference type="InterPro" id="IPR030656">
    <property type="entry name" value="ALAD_AS"/>
</dbReference>
<evidence type="ECO:0000256" key="6">
    <source>
        <dbReference type="ARBA" id="ARBA00023133"/>
    </source>
</evidence>
<proteinExistence type="inferred from homology"/>
<dbReference type="InterPro" id="IPR001731">
    <property type="entry name" value="ALAD"/>
</dbReference>
<evidence type="ECO:0000256" key="1">
    <source>
        <dbReference type="ARBA" id="ARBA00004694"/>
    </source>
</evidence>
<dbReference type="PROSITE" id="PS00169">
    <property type="entry name" value="D_ALA_DEHYDRATASE"/>
    <property type="match status" value="1"/>
</dbReference>
<dbReference type="Proteomes" id="UP001223586">
    <property type="component" value="Unassembled WGS sequence"/>
</dbReference>
<evidence type="ECO:0000256" key="2">
    <source>
        <dbReference type="ARBA" id="ARBA00008055"/>
    </source>
</evidence>
<reference evidence="13 14" key="1">
    <citation type="submission" date="2023-07" db="EMBL/GenBank/DDBJ databases">
        <title>Genomic Encyclopedia of Type Strains, Phase IV (KMG-IV): sequencing the most valuable type-strain genomes for metagenomic binning, comparative biology and taxonomic classification.</title>
        <authorList>
            <person name="Goeker M."/>
        </authorList>
    </citation>
    <scope>NUCLEOTIDE SEQUENCE [LARGE SCALE GENOMIC DNA]</scope>
    <source>
        <strain evidence="13 14">DSM 23837</strain>
    </source>
</reference>
<evidence type="ECO:0000256" key="9">
    <source>
        <dbReference type="ARBA" id="ARBA00025628"/>
    </source>
</evidence>
<evidence type="ECO:0000256" key="12">
    <source>
        <dbReference type="RuleBase" id="RU004161"/>
    </source>
</evidence>
<comment type="catalytic activity">
    <reaction evidence="10 11">
        <text>2 5-aminolevulinate = porphobilinogen + 2 H2O + H(+)</text>
        <dbReference type="Rhea" id="RHEA:24064"/>
        <dbReference type="ChEBI" id="CHEBI:15377"/>
        <dbReference type="ChEBI" id="CHEBI:15378"/>
        <dbReference type="ChEBI" id="CHEBI:58126"/>
        <dbReference type="ChEBI" id="CHEBI:356416"/>
        <dbReference type="EC" id="4.2.1.24"/>
    </reaction>
</comment>
<dbReference type="EC" id="4.2.1.24" evidence="4 11"/>
<dbReference type="GO" id="GO:0004655">
    <property type="term" value="F:porphobilinogen synthase activity"/>
    <property type="evidence" value="ECO:0007669"/>
    <property type="project" value="UniProtKB-EC"/>
</dbReference>
<comment type="similarity">
    <text evidence="2 12">Belongs to the ALAD family.</text>
</comment>
<keyword evidence="14" id="KW-1185">Reference proteome</keyword>
<keyword evidence="7 11" id="KW-0456">Lyase</keyword>
<evidence type="ECO:0000256" key="11">
    <source>
        <dbReference type="RuleBase" id="RU000515"/>
    </source>
</evidence>
<comment type="pathway">
    <text evidence="1">Porphyrin-containing compound metabolism; protoporphyrin-IX biosynthesis; coproporphyrinogen-III from 5-aminolevulinate: step 1/4.</text>
</comment>
<dbReference type="InterPro" id="IPR013785">
    <property type="entry name" value="Aldolase_TIM"/>
</dbReference>
<dbReference type="PRINTS" id="PR00144">
    <property type="entry name" value="DALDHYDRTASE"/>
</dbReference>
<comment type="function">
    <text evidence="9">Catalyzes an early step in the biosynthesis of tetrapyrroles. Binds two molecules of 5-aminolevulinate per subunit, each at a distinct site, and catalyzes their condensation to form porphobilinogen.</text>
</comment>
<name>A0ABT9WM27_9BACI</name>
<dbReference type="Pfam" id="PF00490">
    <property type="entry name" value="ALAD"/>
    <property type="match status" value="1"/>
</dbReference>
<evidence type="ECO:0000256" key="5">
    <source>
        <dbReference type="ARBA" id="ARBA00020771"/>
    </source>
</evidence>
<dbReference type="PIRSF" id="PIRSF001415">
    <property type="entry name" value="Porphbilin_synth"/>
    <property type="match status" value="1"/>
</dbReference>
<evidence type="ECO:0000256" key="10">
    <source>
        <dbReference type="ARBA" id="ARBA00047651"/>
    </source>
</evidence>
<dbReference type="NCBIfam" id="NF006762">
    <property type="entry name" value="PRK09283.1"/>
    <property type="match status" value="1"/>
</dbReference>
<protein>
    <recommendedName>
        <fullName evidence="5 11">Delta-aminolevulinic acid dehydratase</fullName>
        <ecNumber evidence="4 11">4.2.1.24</ecNumber>
    </recommendedName>
</protein>
<evidence type="ECO:0000313" key="13">
    <source>
        <dbReference type="EMBL" id="MDQ0174339.1"/>
    </source>
</evidence>
<evidence type="ECO:0000313" key="14">
    <source>
        <dbReference type="Proteomes" id="UP001223586"/>
    </source>
</evidence>
<dbReference type="PANTHER" id="PTHR11458:SF0">
    <property type="entry name" value="DELTA-AMINOLEVULINIC ACID DEHYDRATASE"/>
    <property type="match status" value="1"/>
</dbReference>
<comment type="caution">
    <text evidence="13">The sequence shown here is derived from an EMBL/GenBank/DDBJ whole genome shotgun (WGS) entry which is preliminary data.</text>
</comment>
<organism evidence="13 14">
    <name type="scientific">Bacillus chungangensis</name>
    <dbReference type="NCBI Taxonomy" id="587633"/>
    <lineage>
        <taxon>Bacteria</taxon>
        <taxon>Bacillati</taxon>
        <taxon>Bacillota</taxon>
        <taxon>Bacilli</taxon>
        <taxon>Bacillales</taxon>
        <taxon>Bacillaceae</taxon>
        <taxon>Bacillus</taxon>
    </lineage>
</organism>
<evidence type="ECO:0000256" key="4">
    <source>
        <dbReference type="ARBA" id="ARBA00012053"/>
    </source>
</evidence>
<dbReference type="EMBL" id="JAUSTT010000001">
    <property type="protein sequence ID" value="MDQ0174339.1"/>
    <property type="molecule type" value="Genomic_DNA"/>
</dbReference>
<evidence type="ECO:0000256" key="3">
    <source>
        <dbReference type="ARBA" id="ARBA00011823"/>
    </source>
</evidence>
<dbReference type="Gene3D" id="3.20.20.70">
    <property type="entry name" value="Aldolase class I"/>
    <property type="match status" value="1"/>
</dbReference>
<accession>A0ABT9WM27</accession>
<sequence>MKELQFKRHRRLRQSSSMRALVRETHLHVEDFIYPLFIAEGENKRNEVVSMPGVQQISLDQLHAEMAEIVSLGIKSVILFGVPDVKDAEGSGAFHDHGLIQAATKIIKKHYPDIIVIADTCLCEYTDHGHCGVIQDGEVLNDPSLTLLVKTAVSQAKAGADIIAPSNMMDGFVTAIRQGLDENGFQHVPIMSYAVKYASAFYGPFREAANSAPQFGDRKTYQMDYANRMEALREADSDVEEGADFIIVKPALSYLDIVRDVKNNVNLPVVAYNVSGEYSMVKAAAQNGWIDEKALVLEMLTSMKRAGADLIITYFAKDAARYITK</sequence>
<comment type="subunit">
    <text evidence="3 11">Homooctamer.</text>
</comment>
<keyword evidence="8 11" id="KW-0627">Porphyrin biosynthesis</keyword>
<dbReference type="CDD" id="cd00384">
    <property type="entry name" value="ALAD_PBGS"/>
    <property type="match status" value="1"/>
</dbReference>
<dbReference type="RefSeq" id="WP_307225723.1">
    <property type="nucleotide sequence ID" value="NZ_JAUSTT010000001.1"/>
</dbReference>
<gene>
    <name evidence="13" type="ORF">J2S08_000170</name>
</gene>
<evidence type="ECO:0000256" key="7">
    <source>
        <dbReference type="ARBA" id="ARBA00023239"/>
    </source>
</evidence>
<evidence type="ECO:0000256" key="8">
    <source>
        <dbReference type="ARBA" id="ARBA00023244"/>
    </source>
</evidence>
<dbReference type="SMART" id="SM01004">
    <property type="entry name" value="ALAD"/>
    <property type="match status" value="1"/>
</dbReference>